<evidence type="ECO:0008006" key="4">
    <source>
        <dbReference type="Google" id="ProtNLM"/>
    </source>
</evidence>
<dbReference type="RefSeq" id="WP_408330497.1">
    <property type="nucleotide sequence ID" value="NZ_JAQQFH010000015.1"/>
</dbReference>
<comment type="caution">
    <text evidence="2">The sequence shown here is derived from an EMBL/GenBank/DDBJ whole genome shotgun (WGS) entry which is preliminary data.</text>
</comment>
<evidence type="ECO:0000256" key="1">
    <source>
        <dbReference type="SAM" id="Phobius"/>
    </source>
</evidence>
<evidence type="ECO:0000313" key="2">
    <source>
        <dbReference type="EMBL" id="MFL9886760.1"/>
    </source>
</evidence>
<gene>
    <name evidence="2" type="ORF">PQR66_27215</name>
</gene>
<name>A0ABW8ZVR5_9BURK</name>
<dbReference type="EMBL" id="JAQQFN010000023">
    <property type="protein sequence ID" value="MFL9886760.1"/>
    <property type="molecule type" value="Genomic_DNA"/>
</dbReference>
<keyword evidence="1" id="KW-0472">Membrane</keyword>
<organism evidence="2 3">
    <name type="scientific">Paraburkholderia agricolaris</name>
    <dbReference type="NCBI Taxonomy" id="2152888"/>
    <lineage>
        <taxon>Bacteria</taxon>
        <taxon>Pseudomonadati</taxon>
        <taxon>Pseudomonadota</taxon>
        <taxon>Betaproteobacteria</taxon>
        <taxon>Burkholderiales</taxon>
        <taxon>Burkholderiaceae</taxon>
        <taxon>Paraburkholderia</taxon>
    </lineage>
</organism>
<proteinExistence type="predicted"/>
<keyword evidence="1" id="KW-0812">Transmembrane</keyword>
<dbReference type="Proteomes" id="UP001629249">
    <property type="component" value="Unassembled WGS sequence"/>
</dbReference>
<accession>A0ABW8ZVR5</accession>
<protein>
    <recommendedName>
        <fullName evidence="4">Lipopolysaccharide assembly protein A domain-containing protein</fullName>
    </recommendedName>
</protein>
<reference evidence="2 3" key="1">
    <citation type="journal article" date="2024" name="Chem. Sci.">
        <title>Discovery of megapolipeptins by genome mining of a Burkholderiales bacteria collection.</title>
        <authorList>
            <person name="Paulo B.S."/>
            <person name="Recchia M.J.J."/>
            <person name="Lee S."/>
            <person name="Fergusson C.H."/>
            <person name="Romanowski S.B."/>
            <person name="Hernandez A."/>
            <person name="Krull N."/>
            <person name="Liu D.Y."/>
            <person name="Cavanagh H."/>
            <person name="Bos A."/>
            <person name="Gray C.A."/>
            <person name="Murphy B.T."/>
            <person name="Linington R.G."/>
            <person name="Eustaquio A.S."/>
        </authorList>
    </citation>
    <scope>NUCLEOTIDE SEQUENCE [LARGE SCALE GENOMIC DNA]</scope>
    <source>
        <strain evidence="2 3">RL16-012-BIC-B</strain>
    </source>
</reference>
<keyword evidence="1" id="KW-1133">Transmembrane helix</keyword>
<feature type="transmembrane region" description="Helical" evidence="1">
    <location>
        <begin position="16"/>
        <end position="44"/>
    </location>
</feature>
<evidence type="ECO:0000313" key="3">
    <source>
        <dbReference type="Proteomes" id="UP001629249"/>
    </source>
</evidence>
<sequence>MLKLLFKDAIKTPWKLLALCLVVYFATLSLVVLIFVGFLAGHWLRKTIQQKTKALEAAEAEAKRAEAATPIVPAAPVVATVTPANPAVAPAAAQPTPRRQYAKSAVVIPFRTGTRN</sequence>
<keyword evidence="3" id="KW-1185">Reference proteome</keyword>